<reference evidence="3" key="3">
    <citation type="journal article" date="2005" name="Nature">
        <title>The map-based sequence of the rice genome.</title>
        <authorList>
            <consortium name="International rice genome sequencing project (IRGSP)"/>
            <person name="Matsumoto T."/>
            <person name="Wu J."/>
            <person name="Kanamori H."/>
            <person name="Katayose Y."/>
            <person name="Fujisawa M."/>
            <person name="Namiki N."/>
            <person name="Mizuno H."/>
            <person name="Yamamoto K."/>
            <person name="Antonio B.A."/>
            <person name="Baba T."/>
            <person name="Sakata K."/>
            <person name="Nagamura Y."/>
            <person name="Aoki H."/>
            <person name="Arikawa K."/>
            <person name="Arita K."/>
            <person name="Bito T."/>
            <person name="Chiden Y."/>
            <person name="Fujitsuka N."/>
            <person name="Fukunaka R."/>
            <person name="Hamada M."/>
            <person name="Harada C."/>
            <person name="Hayashi A."/>
            <person name="Hijishita S."/>
            <person name="Honda M."/>
            <person name="Hosokawa S."/>
            <person name="Ichikawa Y."/>
            <person name="Idonuma A."/>
            <person name="Iijima M."/>
            <person name="Ikeda M."/>
            <person name="Ikeno M."/>
            <person name="Ito K."/>
            <person name="Ito S."/>
            <person name="Ito T."/>
            <person name="Ito Y."/>
            <person name="Ito Y."/>
            <person name="Iwabuchi A."/>
            <person name="Kamiya K."/>
            <person name="Karasawa W."/>
            <person name="Kurita K."/>
            <person name="Katagiri S."/>
            <person name="Kikuta A."/>
            <person name="Kobayashi H."/>
            <person name="Kobayashi N."/>
            <person name="Machita K."/>
            <person name="Maehara T."/>
            <person name="Masukawa M."/>
            <person name="Mizubayashi T."/>
            <person name="Mukai Y."/>
            <person name="Nagasaki H."/>
            <person name="Nagata Y."/>
            <person name="Naito S."/>
            <person name="Nakashima M."/>
            <person name="Nakama Y."/>
            <person name="Nakamichi Y."/>
            <person name="Nakamura M."/>
            <person name="Meguro A."/>
            <person name="Negishi M."/>
            <person name="Ohta I."/>
            <person name="Ohta T."/>
            <person name="Okamoto M."/>
            <person name="Ono N."/>
            <person name="Saji S."/>
            <person name="Sakaguchi M."/>
            <person name="Sakai K."/>
            <person name="Shibata M."/>
            <person name="Shimokawa T."/>
            <person name="Song J."/>
            <person name="Takazaki Y."/>
            <person name="Terasawa K."/>
            <person name="Tsugane M."/>
            <person name="Tsuji K."/>
            <person name="Ueda S."/>
            <person name="Waki K."/>
            <person name="Yamagata H."/>
            <person name="Yamamoto M."/>
            <person name="Yamamoto S."/>
            <person name="Yamane H."/>
            <person name="Yoshiki S."/>
            <person name="Yoshihara R."/>
            <person name="Yukawa K."/>
            <person name="Zhong H."/>
            <person name="Yano M."/>
            <person name="Yuan Q."/>
            <person name="Ouyang S."/>
            <person name="Liu J."/>
            <person name="Jones K.M."/>
            <person name="Gansberger K."/>
            <person name="Moffat K."/>
            <person name="Hill J."/>
            <person name="Bera J."/>
            <person name="Fadrosh D."/>
            <person name="Jin S."/>
            <person name="Johri S."/>
            <person name="Kim M."/>
            <person name="Overton L."/>
            <person name="Reardon M."/>
            <person name="Tsitrin T."/>
            <person name="Vuong H."/>
            <person name="Weaver B."/>
            <person name="Ciecko A."/>
            <person name="Tallon L."/>
            <person name="Jackson J."/>
            <person name="Pai G."/>
            <person name="Aken S.V."/>
            <person name="Utterback T."/>
            <person name="Reidmuller S."/>
            <person name="Feldblyum T."/>
            <person name="Hsiao J."/>
            <person name="Zismann V."/>
            <person name="Iobst S."/>
            <person name="de Vazeille A.R."/>
            <person name="Buell C.R."/>
            <person name="Ying K."/>
            <person name="Li Y."/>
            <person name="Lu T."/>
            <person name="Huang Y."/>
            <person name="Zhao Q."/>
            <person name="Feng Q."/>
            <person name="Zhang L."/>
            <person name="Zhu J."/>
            <person name="Weng Q."/>
            <person name="Mu J."/>
            <person name="Lu Y."/>
            <person name="Fan D."/>
            <person name="Liu Y."/>
            <person name="Guan J."/>
            <person name="Zhang Y."/>
            <person name="Yu S."/>
            <person name="Liu X."/>
            <person name="Zhang Y."/>
            <person name="Hong G."/>
            <person name="Han B."/>
            <person name="Choisne N."/>
            <person name="Demange N."/>
            <person name="Orjeda G."/>
            <person name="Samain S."/>
            <person name="Cattolico L."/>
            <person name="Pelletier E."/>
            <person name="Couloux A."/>
            <person name="Segurens B."/>
            <person name="Wincker P."/>
            <person name="D'Hont A."/>
            <person name="Scarpelli C."/>
            <person name="Weissenbach J."/>
            <person name="Salanoubat M."/>
            <person name="Quetier F."/>
            <person name="Yu Y."/>
            <person name="Kim H.R."/>
            <person name="Rambo T."/>
            <person name="Currie J."/>
            <person name="Collura K."/>
            <person name="Luo M."/>
            <person name="Yang T."/>
            <person name="Ammiraju J.S.S."/>
            <person name="Engler F."/>
            <person name="Soderlund C."/>
            <person name="Wing R.A."/>
            <person name="Palmer L.E."/>
            <person name="de la Bastide M."/>
            <person name="Spiegel L."/>
            <person name="Nascimento L."/>
            <person name="Zutavern T."/>
            <person name="O'Shaughnessy A."/>
            <person name="Dike S."/>
            <person name="Dedhia N."/>
            <person name="Preston R."/>
            <person name="Balija V."/>
            <person name="McCombie W.R."/>
            <person name="Chow T."/>
            <person name="Chen H."/>
            <person name="Chung M."/>
            <person name="Chen C."/>
            <person name="Shaw J."/>
            <person name="Wu H."/>
            <person name="Hsiao K."/>
            <person name="Chao Y."/>
            <person name="Chu M."/>
            <person name="Cheng C."/>
            <person name="Hour A."/>
            <person name="Lee P."/>
            <person name="Lin S."/>
            <person name="Lin Y."/>
            <person name="Liou J."/>
            <person name="Liu S."/>
            <person name="Hsing Y."/>
            <person name="Raghuvanshi S."/>
            <person name="Mohanty A."/>
            <person name="Bharti A.K."/>
            <person name="Gaur A."/>
            <person name="Gupta V."/>
            <person name="Kumar D."/>
            <person name="Ravi V."/>
            <person name="Vij S."/>
            <person name="Kapur A."/>
            <person name="Khurana P."/>
            <person name="Khurana P."/>
            <person name="Khurana J.P."/>
            <person name="Tyagi A.K."/>
            <person name="Gaikwad K."/>
            <person name="Singh A."/>
            <person name="Dalal V."/>
            <person name="Srivastava S."/>
            <person name="Dixit A."/>
            <person name="Pal A.K."/>
            <person name="Ghazi I.A."/>
            <person name="Yadav M."/>
            <person name="Pandit A."/>
            <person name="Bhargava A."/>
            <person name="Sureshbabu K."/>
            <person name="Batra K."/>
            <person name="Sharma T.R."/>
            <person name="Mohapatra T."/>
            <person name="Singh N.K."/>
            <person name="Messing J."/>
            <person name="Nelson A.B."/>
            <person name="Fuks G."/>
            <person name="Kavchok S."/>
            <person name="Keizer G."/>
            <person name="Linton E."/>
            <person name="Llaca V."/>
            <person name="Song R."/>
            <person name="Tanyolac B."/>
            <person name="Young S."/>
            <person name="Ho-Il K."/>
            <person name="Hahn J.H."/>
            <person name="Sangsakoo G."/>
            <person name="Vanavichit A."/>
            <person name="de Mattos Luiz.A.T."/>
            <person name="Zimmer P.D."/>
            <person name="Malone G."/>
            <person name="Dellagostin O."/>
            <person name="de Oliveira A.C."/>
            <person name="Bevan M."/>
            <person name="Bancroft I."/>
            <person name="Minx P."/>
            <person name="Cordum H."/>
            <person name="Wilson R."/>
            <person name="Cheng Z."/>
            <person name="Jin W."/>
            <person name="Jiang J."/>
            <person name="Leong S.A."/>
            <person name="Iwama H."/>
            <person name="Gojobori T."/>
            <person name="Itoh T."/>
            <person name="Niimura Y."/>
            <person name="Fujii Y."/>
            <person name="Habara T."/>
            <person name="Sakai H."/>
            <person name="Sato Y."/>
            <person name="Wilson G."/>
            <person name="Kumar K."/>
            <person name="McCouch S."/>
            <person name="Juretic N."/>
            <person name="Hoen D."/>
            <person name="Wright S."/>
            <person name="Bruskiewich R."/>
            <person name="Bureau T."/>
            <person name="Miyao A."/>
            <person name="Hirochika H."/>
            <person name="Nishikawa T."/>
            <person name="Kadowaki K."/>
            <person name="Sugiura M."/>
            <person name="Burr B."/>
            <person name="Sasaki T."/>
        </authorList>
    </citation>
    <scope>NUCLEOTIDE SEQUENCE [LARGE SCALE GENOMIC DNA]</scope>
    <source>
        <strain evidence="3">cv. Nipponbare</strain>
    </source>
</reference>
<reference evidence="3" key="4">
    <citation type="journal article" date="2008" name="Nucleic Acids Res.">
        <title>The rice annotation project database (RAP-DB): 2008 update.</title>
        <authorList>
            <consortium name="The rice annotation project (RAP)"/>
        </authorList>
    </citation>
    <scope>GENOME REANNOTATION</scope>
    <source>
        <strain evidence="3">cv. Nipponbare</strain>
    </source>
</reference>
<accession>Q6YY40</accession>
<reference evidence="2" key="2">
    <citation type="submission" date="2002-08" db="EMBL/GenBank/DDBJ databases">
        <title>Oryza sativa nipponbare(GA3) genomic DNA, chromosome 2, BAC clone:OSJNBb0046O12.</title>
        <authorList>
            <person name="Sasaki T."/>
            <person name="Matsumoto T."/>
            <person name="Katayose Y."/>
        </authorList>
    </citation>
    <scope>NUCLEOTIDE SEQUENCE</scope>
</reference>
<dbReference type="EMBL" id="AP005643">
    <property type="protein sequence ID" value="BAD17460.1"/>
    <property type="molecule type" value="Genomic_DNA"/>
</dbReference>
<protein>
    <submittedName>
        <fullName evidence="2">Uncharacterized protein</fullName>
    </submittedName>
</protein>
<evidence type="ECO:0000313" key="1">
    <source>
        <dbReference type="EMBL" id="BAD17410.1"/>
    </source>
</evidence>
<reference evidence="1" key="1">
    <citation type="submission" date="2002-08" db="EMBL/GenBank/DDBJ databases">
        <title>Oryza sativa nipponbare(GA3) genomic DNA, chromosome 2, BAC clone:OSJNBa0006O15.</title>
        <authorList>
            <person name="Sasaki T."/>
            <person name="Matsumoto T."/>
            <person name="Katayose Y."/>
        </authorList>
    </citation>
    <scope>NUCLEOTIDE SEQUENCE</scope>
</reference>
<evidence type="ECO:0000313" key="3">
    <source>
        <dbReference type="Proteomes" id="UP000000763"/>
    </source>
</evidence>
<organism evidence="2 3">
    <name type="scientific">Oryza sativa subsp. japonica</name>
    <name type="common">Rice</name>
    <dbReference type="NCBI Taxonomy" id="39947"/>
    <lineage>
        <taxon>Eukaryota</taxon>
        <taxon>Viridiplantae</taxon>
        <taxon>Streptophyta</taxon>
        <taxon>Embryophyta</taxon>
        <taxon>Tracheophyta</taxon>
        <taxon>Spermatophyta</taxon>
        <taxon>Magnoliopsida</taxon>
        <taxon>Liliopsida</taxon>
        <taxon>Poales</taxon>
        <taxon>Poaceae</taxon>
        <taxon>BOP clade</taxon>
        <taxon>Oryzoideae</taxon>
        <taxon>Oryzeae</taxon>
        <taxon>Oryzinae</taxon>
        <taxon>Oryza</taxon>
        <taxon>Oryza sativa</taxon>
    </lineage>
</organism>
<dbReference type="EMBL" id="AP005640">
    <property type="protein sequence ID" value="BAD17410.1"/>
    <property type="molecule type" value="Genomic_DNA"/>
</dbReference>
<gene>
    <name evidence="1" type="ORF">OSJNBa0006O15.1</name>
    <name evidence="2" type="ORF">OSJNBb0046O12.35</name>
</gene>
<proteinExistence type="predicted"/>
<dbReference type="Proteomes" id="UP000000763">
    <property type="component" value="Chromosome 2"/>
</dbReference>
<name>Q6YY40_ORYSJ</name>
<sequence>MRISWVTDDLNAPSGGGVRDIAGKDASGEAAPWSSIVVVGDLARADRVDGVDTVPHRRR</sequence>
<dbReference type="AlphaFoldDB" id="Q6YY40"/>
<evidence type="ECO:0000313" key="2">
    <source>
        <dbReference type="EMBL" id="BAD17460.1"/>
    </source>
</evidence>